<evidence type="ECO:0000313" key="1">
    <source>
        <dbReference type="EMBL" id="CEK64564.1"/>
    </source>
</evidence>
<sequence>MLYKHTSPASPPTDSQKYTSLTHIILTSRHTPARLNIKHTIHDLAQKAI</sequence>
<dbReference type="AlphaFoldDB" id="A0A0B6Z7I1"/>
<dbReference type="EMBL" id="HACG01017699">
    <property type="protein sequence ID" value="CEK64564.1"/>
    <property type="molecule type" value="Transcribed_RNA"/>
</dbReference>
<organism evidence="1">
    <name type="scientific">Arion vulgaris</name>
    <dbReference type="NCBI Taxonomy" id="1028688"/>
    <lineage>
        <taxon>Eukaryota</taxon>
        <taxon>Metazoa</taxon>
        <taxon>Spiralia</taxon>
        <taxon>Lophotrochozoa</taxon>
        <taxon>Mollusca</taxon>
        <taxon>Gastropoda</taxon>
        <taxon>Heterobranchia</taxon>
        <taxon>Euthyneura</taxon>
        <taxon>Panpulmonata</taxon>
        <taxon>Eupulmonata</taxon>
        <taxon>Stylommatophora</taxon>
        <taxon>Helicina</taxon>
        <taxon>Arionoidea</taxon>
        <taxon>Arionidae</taxon>
        <taxon>Arion</taxon>
    </lineage>
</organism>
<protein>
    <submittedName>
        <fullName evidence="1">Uncharacterized protein</fullName>
    </submittedName>
</protein>
<accession>A0A0B6Z7I1</accession>
<gene>
    <name evidence="1" type="primary">ORF52143</name>
</gene>
<proteinExistence type="predicted"/>
<reference evidence="1" key="1">
    <citation type="submission" date="2014-12" db="EMBL/GenBank/DDBJ databases">
        <title>Insight into the proteome of Arion vulgaris.</title>
        <authorList>
            <person name="Aradska J."/>
            <person name="Bulat T."/>
            <person name="Smidak R."/>
            <person name="Sarate P."/>
            <person name="Gangsoo J."/>
            <person name="Sialana F."/>
            <person name="Bilban M."/>
            <person name="Lubec G."/>
        </authorList>
    </citation>
    <scope>NUCLEOTIDE SEQUENCE</scope>
    <source>
        <tissue evidence="1">Skin</tissue>
    </source>
</reference>
<name>A0A0B6Z7I1_9EUPU</name>